<feature type="region of interest" description="Disordered" evidence="1">
    <location>
        <begin position="519"/>
        <end position="551"/>
    </location>
</feature>
<feature type="domain" description="C2H2-type" evidence="2">
    <location>
        <begin position="429"/>
        <end position="454"/>
    </location>
</feature>
<dbReference type="InParanoid" id="W3XBI7"/>
<dbReference type="eggNOG" id="KOG1721">
    <property type="taxonomic scope" value="Eukaryota"/>
</dbReference>
<dbReference type="SUPFAM" id="SSF57667">
    <property type="entry name" value="beta-beta-alpha zinc fingers"/>
    <property type="match status" value="1"/>
</dbReference>
<dbReference type="PANTHER" id="PTHR46179">
    <property type="entry name" value="ZINC FINGER PROTEIN"/>
    <property type="match status" value="1"/>
</dbReference>
<dbReference type="Gene3D" id="3.30.160.60">
    <property type="entry name" value="Classic Zinc Finger"/>
    <property type="match status" value="1"/>
</dbReference>
<feature type="domain" description="C2H2-type" evidence="2">
    <location>
        <begin position="494"/>
        <end position="519"/>
    </location>
</feature>
<name>W3XBI7_PESFW</name>
<accession>W3XBI7</accession>
<feature type="region of interest" description="Disordered" evidence="1">
    <location>
        <begin position="93"/>
        <end position="242"/>
    </location>
</feature>
<dbReference type="RefSeq" id="XP_007832037.1">
    <property type="nucleotide sequence ID" value="XM_007833846.1"/>
</dbReference>
<dbReference type="GO" id="GO:0006357">
    <property type="term" value="P:regulation of transcription by RNA polymerase II"/>
    <property type="evidence" value="ECO:0007669"/>
    <property type="project" value="TreeGrafter"/>
</dbReference>
<feature type="compositionally biased region" description="Basic and acidic residues" evidence="1">
    <location>
        <begin position="519"/>
        <end position="530"/>
    </location>
</feature>
<dbReference type="EMBL" id="KI912111">
    <property type="protein sequence ID" value="ETS83389.1"/>
    <property type="molecule type" value="Genomic_DNA"/>
</dbReference>
<feature type="domain" description="C2H2-type" evidence="2">
    <location>
        <begin position="460"/>
        <end position="489"/>
    </location>
</feature>
<organism evidence="3 4">
    <name type="scientific">Pestalotiopsis fici (strain W106-1 / CGMCC3.15140)</name>
    <dbReference type="NCBI Taxonomy" id="1229662"/>
    <lineage>
        <taxon>Eukaryota</taxon>
        <taxon>Fungi</taxon>
        <taxon>Dikarya</taxon>
        <taxon>Ascomycota</taxon>
        <taxon>Pezizomycotina</taxon>
        <taxon>Sordariomycetes</taxon>
        <taxon>Xylariomycetidae</taxon>
        <taxon>Amphisphaeriales</taxon>
        <taxon>Sporocadaceae</taxon>
        <taxon>Pestalotiopsis</taxon>
    </lineage>
</organism>
<evidence type="ECO:0000259" key="2">
    <source>
        <dbReference type="SMART" id="SM00355"/>
    </source>
</evidence>
<keyword evidence="4" id="KW-1185">Reference proteome</keyword>
<sequence length="551" mass="59819">MTATAGPFAHDTFASDPSDPDGPIFRNSPPMTAYRPRLEPSLSPPPAIPLPKVSLSPTAGRKASNRKKKVQPSQGDAVLVHYLDGGRRPEIAAEAGAYPLDGGYCDDGVGGEEDDDDEDTDEEDEGDNHSRSSSMSGYIGSPKMSPDPRPTNGAMILKSLALAALEQQPSSPGADSAPKSAVMENDKVKGQMRSPPEEMIQLQEQQQQQQQLSQAPPPPPQVTHHPQLQPLQPRDMTTKPGLAMPITPYTPSVPEFCSPRLPSSSGLRHPDPMSPTSTPSNHGELAPIMASPTSETNGHTSQALPSIRAQVGDLLIEKHYPDKDNAWRRPSFPQSPPGLPGMSSIPGMTSPTSPQYPYTHSMPSPASVYTPHGSYPGSGFVPRSGQDYSGPTGRHPEAPVIMDHNNPLVSPVSRDRMSIDHMTNQVGSFVCTFAGCNAAPFQTQYLLNSHANVHSSARPHYCPVKGCPRSEGGKGFKRKNEMIRHGLVHESPGYVCPFCPDREHKYPRPDNLQRHVRVHHTDKDKDDPQLREVLAQRPDGPNRGRRRRGVP</sequence>
<dbReference type="SMART" id="SM00355">
    <property type="entry name" value="ZnF_C2H2"/>
    <property type="match status" value="3"/>
</dbReference>
<dbReference type="KEGG" id="pfy:PFICI_05265"/>
<feature type="compositionally biased region" description="Low complexity" evidence="1">
    <location>
        <begin position="131"/>
        <end position="141"/>
    </location>
</feature>
<dbReference type="GeneID" id="19270278"/>
<dbReference type="InterPro" id="IPR051061">
    <property type="entry name" value="Zinc_finger_trans_reg"/>
</dbReference>
<dbReference type="HOGENOM" id="CLU_021529_1_1_1"/>
<dbReference type="Proteomes" id="UP000030651">
    <property type="component" value="Unassembled WGS sequence"/>
</dbReference>
<evidence type="ECO:0000313" key="4">
    <source>
        <dbReference type="Proteomes" id="UP000030651"/>
    </source>
</evidence>
<dbReference type="OMA" id="CADREHK"/>
<feature type="compositionally biased region" description="Low complexity" evidence="1">
    <location>
        <begin position="222"/>
        <end position="233"/>
    </location>
</feature>
<feature type="region of interest" description="Disordered" evidence="1">
    <location>
        <begin position="259"/>
        <end position="302"/>
    </location>
</feature>
<dbReference type="AlphaFoldDB" id="W3XBI7"/>
<dbReference type="InterPro" id="IPR036236">
    <property type="entry name" value="Znf_C2H2_sf"/>
</dbReference>
<gene>
    <name evidence="3" type="ORF">PFICI_05265</name>
</gene>
<feature type="compositionally biased region" description="Low complexity" evidence="1">
    <location>
        <begin position="201"/>
        <end position="214"/>
    </location>
</feature>
<dbReference type="GO" id="GO:0005634">
    <property type="term" value="C:nucleus"/>
    <property type="evidence" value="ECO:0007669"/>
    <property type="project" value="TreeGrafter"/>
</dbReference>
<feature type="region of interest" description="Disordered" evidence="1">
    <location>
        <begin position="1"/>
        <end position="76"/>
    </location>
</feature>
<evidence type="ECO:0000256" key="1">
    <source>
        <dbReference type="SAM" id="MobiDB-lite"/>
    </source>
</evidence>
<evidence type="ECO:0000313" key="3">
    <source>
        <dbReference type="EMBL" id="ETS83389.1"/>
    </source>
</evidence>
<feature type="compositionally biased region" description="Polar residues" evidence="1">
    <location>
        <begin position="291"/>
        <end position="302"/>
    </location>
</feature>
<dbReference type="InterPro" id="IPR013087">
    <property type="entry name" value="Znf_C2H2_type"/>
</dbReference>
<reference evidence="4" key="1">
    <citation type="journal article" date="2015" name="BMC Genomics">
        <title>Genomic and transcriptomic analysis of the endophytic fungus Pestalotiopsis fici reveals its lifestyle and high potential for synthesis of natural products.</title>
        <authorList>
            <person name="Wang X."/>
            <person name="Zhang X."/>
            <person name="Liu L."/>
            <person name="Xiang M."/>
            <person name="Wang W."/>
            <person name="Sun X."/>
            <person name="Che Y."/>
            <person name="Guo L."/>
            <person name="Liu G."/>
            <person name="Guo L."/>
            <person name="Wang C."/>
            <person name="Yin W.B."/>
            <person name="Stadler M."/>
            <person name="Zhang X."/>
            <person name="Liu X."/>
        </authorList>
    </citation>
    <scope>NUCLEOTIDE SEQUENCE [LARGE SCALE GENOMIC DNA]</scope>
    <source>
        <strain evidence="4">W106-1 / CGMCC3.15140</strain>
    </source>
</reference>
<feature type="compositionally biased region" description="Acidic residues" evidence="1">
    <location>
        <begin position="109"/>
        <end position="126"/>
    </location>
</feature>
<dbReference type="PANTHER" id="PTHR46179:SF19">
    <property type="entry name" value="C2H2 FINGER DOMAIN TRANSCRIPTION FACTOR (EUROFUNG)-RELATED"/>
    <property type="match status" value="1"/>
</dbReference>
<proteinExistence type="predicted"/>
<dbReference type="OrthoDB" id="6077919at2759"/>
<protein>
    <recommendedName>
        <fullName evidence="2">C2H2-type domain-containing protein</fullName>
    </recommendedName>
</protein>